<dbReference type="Pfam" id="PF13472">
    <property type="entry name" value="Lipase_GDSL_2"/>
    <property type="match status" value="1"/>
</dbReference>
<dbReference type="Gene3D" id="3.40.50.1110">
    <property type="entry name" value="SGNH hydrolase"/>
    <property type="match status" value="1"/>
</dbReference>
<gene>
    <name evidence="3" type="ORF">ESP51_16260</name>
</gene>
<reference evidence="3 4" key="1">
    <citation type="submission" date="2019-01" db="EMBL/GenBank/DDBJ databases">
        <title>Agromyces.</title>
        <authorList>
            <person name="Li J."/>
        </authorList>
    </citation>
    <scope>NUCLEOTIDE SEQUENCE [LARGE SCALE GENOMIC DNA]</scope>
    <source>
        <strain evidence="3 4">DSM 15934</strain>
    </source>
</reference>
<organism evidence="3 4">
    <name type="scientific">Agromyces albus</name>
    <dbReference type="NCBI Taxonomy" id="205332"/>
    <lineage>
        <taxon>Bacteria</taxon>
        <taxon>Bacillati</taxon>
        <taxon>Actinomycetota</taxon>
        <taxon>Actinomycetes</taxon>
        <taxon>Micrococcales</taxon>
        <taxon>Microbacteriaceae</taxon>
        <taxon>Agromyces</taxon>
    </lineage>
</organism>
<comment type="caution">
    <text evidence="3">The sequence shown here is derived from an EMBL/GenBank/DDBJ whole genome shotgun (WGS) entry which is preliminary data.</text>
</comment>
<sequence>MARRGPGRRAMSGARARSARRFHAVHRGRASANDPSRYRSCRGEPHSGDSGTARISDHDHPSVSAAPIPSGSMELQGKTRLRRVRSIAASSVVCMALLSGCGPIAEAPAARGTDAATSSPTEAARPPVGPTSPPAGSAGGVLDEAAIDSPDHRGILQDAAALIIGDSFTEAFGASSPGAGWASIAAGTLGWHATIDGVGGTGFTKDLATDGRAGLDFGPRLEAHARNDERYDVIVLQGGLNDWAVDSSVESARVHAAIETAQREWPSAAVIVFGPTAPTASDHNLRNLETIRTAAIASGAVFIDPSEPRPWINAGNTDRFDVGDGLHLNDAGYAYLAARFVSAIEALTR</sequence>
<dbReference type="CDD" id="cd00229">
    <property type="entry name" value="SGNH_hydrolase"/>
    <property type="match status" value="1"/>
</dbReference>
<feature type="region of interest" description="Disordered" evidence="1">
    <location>
        <begin position="1"/>
        <end position="76"/>
    </location>
</feature>
<accession>A0A4Q2KSU2</accession>
<feature type="compositionally biased region" description="Basic residues" evidence="1">
    <location>
        <begin position="17"/>
        <end position="29"/>
    </location>
</feature>
<evidence type="ECO:0000259" key="2">
    <source>
        <dbReference type="Pfam" id="PF13472"/>
    </source>
</evidence>
<keyword evidence="4" id="KW-1185">Reference proteome</keyword>
<dbReference type="Proteomes" id="UP000293865">
    <property type="component" value="Unassembled WGS sequence"/>
</dbReference>
<feature type="region of interest" description="Disordered" evidence="1">
    <location>
        <begin position="112"/>
        <end position="139"/>
    </location>
</feature>
<dbReference type="InterPro" id="IPR013830">
    <property type="entry name" value="SGNH_hydro"/>
</dbReference>
<name>A0A4Q2KSU2_9MICO</name>
<evidence type="ECO:0000313" key="4">
    <source>
        <dbReference type="Proteomes" id="UP000293865"/>
    </source>
</evidence>
<protein>
    <recommendedName>
        <fullName evidence="2">SGNH hydrolase-type esterase domain-containing protein</fullName>
    </recommendedName>
</protein>
<dbReference type="InterPro" id="IPR036514">
    <property type="entry name" value="SGNH_hydro_sf"/>
</dbReference>
<proteinExistence type="predicted"/>
<dbReference type="AlphaFoldDB" id="A0A4Q2KSU2"/>
<feature type="domain" description="SGNH hydrolase-type esterase" evidence="2">
    <location>
        <begin position="164"/>
        <end position="334"/>
    </location>
</feature>
<evidence type="ECO:0000256" key="1">
    <source>
        <dbReference type="SAM" id="MobiDB-lite"/>
    </source>
</evidence>
<dbReference type="EMBL" id="SDPN01000039">
    <property type="protein sequence ID" value="RXZ67797.1"/>
    <property type="molecule type" value="Genomic_DNA"/>
</dbReference>
<dbReference type="SUPFAM" id="SSF52266">
    <property type="entry name" value="SGNH hydrolase"/>
    <property type="match status" value="1"/>
</dbReference>
<evidence type="ECO:0000313" key="3">
    <source>
        <dbReference type="EMBL" id="RXZ67797.1"/>
    </source>
</evidence>
<dbReference type="OrthoDB" id="8215557at2"/>